<evidence type="ECO:0000313" key="1">
    <source>
        <dbReference type="EMBL" id="MDX8054005.1"/>
    </source>
</evidence>
<comment type="caution">
    <text evidence="1">The sequence shown here is derived from an EMBL/GenBank/DDBJ whole genome shotgun (WGS) entry which is preliminary data.</text>
</comment>
<keyword evidence="2" id="KW-1185">Reference proteome</keyword>
<dbReference type="EMBL" id="JAXAVV010000018">
    <property type="protein sequence ID" value="MDX8054005.1"/>
    <property type="molecule type" value="Genomic_DNA"/>
</dbReference>
<protein>
    <submittedName>
        <fullName evidence="1">Uncharacterized protein</fullName>
    </submittedName>
</protein>
<proteinExistence type="predicted"/>
<evidence type="ECO:0000313" key="2">
    <source>
        <dbReference type="Proteomes" id="UP001271792"/>
    </source>
</evidence>
<reference evidence="1 2" key="2">
    <citation type="submission" date="2023-11" db="EMBL/GenBank/DDBJ databases">
        <authorList>
            <person name="Lara A.C."/>
            <person name="Chronakova A."/>
        </authorList>
    </citation>
    <scope>NUCLEOTIDE SEQUENCE [LARGE SCALE GENOMIC DNA]</scope>
    <source>
        <strain evidence="1 2">BCCO 10_0798</strain>
    </source>
</reference>
<organism evidence="1 2">
    <name type="scientific">Lentzea kristufekii</name>
    <dbReference type="NCBI Taxonomy" id="3095430"/>
    <lineage>
        <taxon>Bacteria</taxon>
        <taxon>Bacillati</taxon>
        <taxon>Actinomycetota</taxon>
        <taxon>Actinomycetes</taxon>
        <taxon>Pseudonocardiales</taxon>
        <taxon>Pseudonocardiaceae</taxon>
        <taxon>Lentzea</taxon>
    </lineage>
</organism>
<gene>
    <name evidence="1" type="ORF">SK571_31940</name>
</gene>
<reference evidence="1 2" key="1">
    <citation type="submission" date="2023-11" db="EMBL/GenBank/DDBJ databases">
        <title>Lentzea sokolovensis, sp. nov., Lentzea kristufkii, sp. nov., and Lentzea miocenensis, sp. nov., rare actinobacteria from Sokolov Coal Basin, Miocene lacustrine sediment, Czech Republic.</title>
        <authorList>
            <person name="Lara A."/>
            <person name="Kotroba L."/>
            <person name="Nouioui I."/>
            <person name="Neumann-Schaal M."/>
            <person name="Mast Y."/>
            <person name="Chronakova A."/>
        </authorList>
    </citation>
    <scope>NUCLEOTIDE SEQUENCE [LARGE SCALE GENOMIC DNA]</scope>
    <source>
        <strain evidence="1 2">BCCO 10_0798</strain>
    </source>
</reference>
<name>A0ABU4U0C0_9PSEU</name>
<dbReference type="RefSeq" id="WP_319987809.1">
    <property type="nucleotide sequence ID" value="NZ_JAXAVV010000018.1"/>
</dbReference>
<accession>A0ABU4U0C0</accession>
<dbReference type="Proteomes" id="UP001271792">
    <property type="component" value="Unassembled WGS sequence"/>
</dbReference>
<sequence>MSGDEEQVEEHVQVHEQCVNVLSGNVNGTVIQLGAVHGDLVFPAPKPAED</sequence>